<name>A0AAD6S728_9AGAR</name>
<feature type="compositionally biased region" description="Low complexity" evidence="2">
    <location>
        <begin position="364"/>
        <end position="377"/>
    </location>
</feature>
<comment type="caution">
    <text evidence="3">The sequence shown here is derived from an EMBL/GenBank/DDBJ whole genome shotgun (WGS) entry which is preliminary data.</text>
</comment>
<feature type="compositionally biased region" description="Gly residues" evidence="2">
    <location>
        <begin position="338"/>
        <end position="348"/>
    </location>
</feature>
<feature type="compositionally biased region" description="Low complexity" evidence="2">
    <location>
        <begin position="321"/>
        <end position="337"/>
    </location>
</feature>
<protein>
    <submittedName>
        <fullName evidence="3">Uncharacterized protein</fullName>
    </submittedName>
</protein>
<feature type="compositionally biased region" description="Low complexity" evidence="2">
    <location>
        <begin position="385"/>
        <end position="394"/>
    </location>
</feature>
<accession>A0AAD6S728</accession>
<evidence type="ECO:0000256" key="1">
    <source>
        <dbReference type="SAM" id="Coils"/>
    </source>
</evidence>
<feature type="compositionally biased region" description="Low complexity" evidence="2">
    <location>
        <begin position="430"/>
        <end position="439"/>
    </location>
</feature>
<proteinExistence type="predicted"/>
<dbReference type="Proteomes" id="UP001218188">
    <property type="component" value="Unassembled WGS sequence"/>
</dbReference>
<feature type="compositionally biased region" description="Gly residues" evidence="2">
    <location>
        <begin position="416"/>
        <end position="429"/>
    </location>
</feature>
<evidence type="ECO:0000313" key="3">
    <source>
        <dbReference type="EMBL" id="KAJ7020980.1"/>
    </source>
</evidence>
<reference evidence="3" key="1">
    <citation type="submission" date="2023-03" db="EMBL/GenBank/DDBJ databases">
        <title>Massive genome expansion in bonnet fungi (Mycena s.s.) driven by repeated elements and novel gene families across ecological guilds.</title>
        <authorList>
            <consortium name="Lawrence Berkeley National Laboratory"/>
            <person name="Harder C.B."/>
            <person name="Miyauchi S."/>
            <person name="Viragh M."/>
            <person name="Kuo A."/>
            <person name="Thoen E."/>
            <person name="Andreopoulos B."/>
            <person name="Lu D."/>
            <person name="Skrede I."/>
            <person name="Drula E."/>
            <person name="Henrissat B."/>
            <person name="Morin E."/>
            <person name="Kohler A."/>
            <person name="Barry K."/>
            <person name="LaButti K."/>
            <person name="Morin E."/>
            <person name="Salamov A."/>
            <person name="Lipzen A."/>
            <person name="Mereny Z."/>
            <person name="Hegedus B."/>
            <person name="Baldrian P."/>
            <person name="Stursova M."/>
            <person name="Weitz H."/>
            <person name="Taylor A."/>
            <person name="Grigoriev I.V."/>
            <person name="Nagy L.G."/>
            <person name="Martin F."/>
            <person name="Kauserud H."/>
        </authorList>
    </citation>
    <scope>NUCLEOTIDE SEQUENCE</scope>
    <source>
        <strain evidence="3">CBHHK200</strain>
    </source>
</reference>
<organism evidence="3 4">
    <name type="scientific">Mycena alexandri</name>
    <dbReference type="NCBI Taxonomy" id="1745969"/>
    <lineage>
        <taxon>Eukaryota</taxon>
        <taxon>Fungi</taxon>
        <taxon>Dikarya</taxon>
        <taxon>Basidiomycota</taxon>
        <taxon>Agaricomycotina</taxon>
        <taxon>Agaricomycetes</taxon>
        <taxon>Agaricomycetidae</taxon>
        <taxon>Agaricales</taxon>
        <taxon>Marasmiineae</taxon>
        <taxon>Mycenaceae</taxon>
        <taxon>Mycena</taxon>
    </lineage>
</organism>
<keyword evidence="1" id="KW-0175">Coiled coil</keyword>
<dbReference type="EMBL" id="JARJCM010000245">
    <property type="protein sequence ID" value="KAJ7020980.1"/>
    <property type="molecule type" value="Genomic_DNA"/>
</dbReference>
<evidence type="ECO:0000313" key="4">
    <source>
        <dbReference type="Proteomes" id="UP001218188"/>
    </source>
</evidence>
<feature type="region of interest" description="Disordered" evidence="2">
    <location>
        <begin position="210"/>
        <end position="263"/>
    </location>
</feature>
<feature type="region of interest" description="Disordered" evidence="2">
    <location>
        <begin position="284"/>
        <end position="445"/>
    </location>
</feature>
<feature type="coiled-coil region" evidence="1">
    <location>
        <begin position="67"/>
        <end position="176"/>
    </location>
</feature>
<keyword evidence="4" id="KW-1185">Reference proteome</keyword>
<sequence>MGWDGSNVWMLPRAASARALERTSCTDITFQSVVPVNLSGTPLVFHLDCLPNVHQRTTYEGEAKQIINTLENENHALKDALHRAKSDGDSLQTSVGKKLSDSRSAAFDEVEDAQAELEKTCAVLEDVQGQFIDASRAEIASLKPIRTALKEARDEIADLKQALTKHSSEITSAKKKLDREVLQQFGHYADWERAQEIMSLKKEQEQVSISRMPGSDRQLNAYPQLRGRHRGVREQNSNRRQHYNDPTRTQKAAGGNHHLHGGRTFALAPRSTWLMYQEWPPLTPIPPLPQSTRHSTAGQTAPDGGPSPAFGRPNGSGSSGGFSPSSAGGASSSANGSETGGGPNGSGGPSPAPNGSAFHGGPGPSFTSTGGPSSSANGGSGSGPGPSSSSNGSAFHGGPGPSRTSTWGPSSSANGSGSGGGGGSGGGPGPSSSSNATSSRSVSRPFLAPKKCKYRVLRNPDLRSLLLRTMPRRGPQKEDTPYAVSLDGKAVNEWNMAVGKLVIDEYLKKDPDNIININLVVEWVKRLEALRKNDSKLVGVKPEEMDAFKAKARQADRSHFEDLDVSLKLDFAVLLGALSGECMSSDDEGTSSARTKLPSVVRKDWRYKDLIALMKWLDYYAAAHSISASGTPTGRTTHAHLRTFAKDGASFGKVIAGLPSNFFNPSFLATLDEIETTALAMKPIITLPTYVLTWPDNVNLGYDVNDKDEYWHPPTPATASR</sequence>
<evidence type="ECO:0000256" key="2">
    <source>
        <dbReference type="SAM" id="MobiDB-lite"/>
    </source>
</evidence>
<feature type="compositionally biased region" description="Polar residues" evidence="2">
    <location>
        <begin position="290"/>
        <end position="299"/>
    </location>
</feature>
<dbReference type="AlphaFoldDB" id="A0AAD6S728"/>
<gene>
    <name evidence="3" type="ORF">C8F04DRAFT_1195972</name>
</gene>
<feature type="compositionally biased region" description="Basic and acidic residues" evidence="2">
    <location>
        <begin position="232"/>
        <end position="245"/>
    </location>
</feature>